<sequence length="118" mass="13901">MLQIKTQQLEAFTAQGAKAFYDRLAVDLREYISQKWPSIAQTEVDMKISHAFDLCRHYSIQSEAHITEMSYIFIAFPPEFYFDDRYAWLDQVLRSQASAETRVRQIRAVLSQQEETSR</sequence>
<dbReference type="EMBL" id="WIBF01000019">
    <property type="protein sequence ID" value="MQQ10611.1"/>
    <property type="molecule type" value="Genomic_DNA"/>
</dbReference>
<comment type="caution">
    <text evidence="1">The sequence shown here is derived from an EMBL/GenBank/DDBJ whole genome shotgun (WGS) entry which is preliminary data.</text>
</comment>
<name>A0A843YIE6_9RHOB</name>
<dbReference type="Proteomes" id="UP000444174">
    <property type="component" value="Unassembled WGS sequence"/>
</dbReference>
<protein>
    <submittedName>
        <fullName evidence="1">Uncharacterized protein</fullName>
    </submittedName>
</protein>
<organism evidence="1 2">
    <name type="scientific">Tritonibacter litoralis</name>
    <dbReference type="NCBI Taxonomy" id="2662264"/>
    <lineage>
        <taxon>Bacteria</taxon>
        <taxon>Pseudomonadati</taxon>
        <taxon>Pseudomonadota</taxon>
        <taxon>Alphaproteobacteria</taxon>
        <taxon>Rhodobacterales</taxon>
        <taxon>Paracoccaceae</taxon>
        <taxon>Tritonibacter</taxon>
    </lineage>
</organism>
<gene>
    <name evidence="1" type="ORF">GFB49_19330</name>
</gene>
<evidence type="ECO:0000313" key="2">
    <source>
        <dbReference type="Proteomes" id="UP000444174"/>
    </source>
</evidence>
<dbReference type="RefSeq" id="WP_153217729.1">
    <property type="nucleotide sequence ID" value="NZ_WIBF01000019.1"/>
</dbReference>
<accession>A0A843YIE6</accession>
<dbReference type="AlphaFoldDB" id="A0A843YIE6"/>
<keyword evidence="2" id="KW-1185">Reference proteome</keyword>
<evidence type="ECO:0000313" key="1">
    <source>
        <dbReference type="EMBL" id="MQQ10611.1"/>
    </source>
</evidence>
<proteinExistence type="predicted"/>
<reference evidence="1 2" key="1">
    <citation type="submission" date="2019-10" db="EMBL/GenBank/DDBJ databases">
        <title>Epibacterium sp. nov., isolated from seawater.</title>
        <authorList>
            <person name="Zhang X."/>
            <person name="Li N."/>
        </authorList>
    </citation>
    <scope>NUCLEOTIDE SEQUENCE [LARGE SCALE GENOMIC DNA]</scope>
    <source>
        <strain evidence="1 2">SM1979</strain>
    </source>
</reference>